<organism evidence="2 3">
    <name type="scientific">Leifsonia kafniensis</name>
    <dbReference type="NCBI Taxonomy" id="475957"/>
    <lineage>
        <taxon>Bacteria</taxon>
        <taxon>Bacillati</taxon>
        <taxon>Actinomycetota</taxon>
        <taxon>Actinomycetes</taxon>
        <taxon>Micrococcales</taxon>
        <taxon>Microbacteriaceae</taxon>
        <taxon>Leifsonia</taxon>
    </lineage>
</organism>
<protein>
    <recommendedName>
        <fullName evidence="1">SnoaL-like domain-containing protein</fullName>
    </recommendedName>
</protein>
<proteinExistence type="predicted"/>
<keyword evidence="3" id="KW-1185">Reference proteome</keyword>
<dbReference type="Pfam" id="PF13577">
    <property type="entry name" value="SnoaL_4"/>
    <property type="match status" value="1"/>
</dbReference>
<dbReference type="EMBL" id="BAABCN010000008">
    <property type="protein sequence ID" value="GAA3884451.1"/>
    <property type="molecule type" value="Genomic_DNA"/>
</dbReference>
<accession>A0ABP7KP82</accession>
<dbReference type="SUPFAM" id="SSF54427">
    <property type="entry name" value="NTF2-like"/>
    <property type="match status" value="1"/>
</dbReference>
<name>A0ABP7KP82_9MICO</name>
<dbReference type="RefSeq" id="WP_345067848.1">
    <property type="nucleotide sequence ID" value="NZ_BAABCN010000008.1"/>
</dbReference>
<evidence type="ECO:0000313" key="3">
    <source>
        <dbReference type="Proteomes" id="UP001501803"/>
    </source>
</evidence>
<gene>
    <name evidence="2" type="ORF">GCM10022381_28290</name>
</gene>
<feature type="domain" description="SnoaL-like" evidence="1">
    <location>
        <begin position="5"/>
        <end position="134"/>
    </location>
</feature>
<dbReference type="Gene3D" id="3.10.450.50">
    <property type="match status" value="1"/>
</dbReference>
<dbReference type="InterPro" id="IPR037401">
    <property type="entry name" value="SnoaL-like"/>
</dbReference>
<comment type="caution">
    <text evidence="2">The sequence shown here is derived from an EMBL/GenBank/DDBJ whole genome shotgun (WGS) entry which is preliminary data.</text>
</comment>
<dbReference type="InterPro" id="IPR032710">
    <property type="entry name" value="NTF2-like_dom_sf"/>
</dbReference>
<reference evidence="3" key="1">
    <citation type="journal article" date="2019" name="Int. J. Syst. Evol. Microbiol.">
        <title>The Global Catalogue of Microorganisms (GCM) 10K type strain sequencing project: providing services to taxonomists for standard genome sequencing and annotation.</title>
        <authorList>
            <consortium name="The Broad Institute Genomics Platform"/>
            <consortium name="The Broad Institute Genome Sequencing Center for Infectious Disease"/>
            <person name="Wu L."/>
            <person name="Ma J."/>
        </authorList>
    </citation>
    <scope>NUCLEOTIDE SEQUENCE [LARGE SCALE GENOMIC DNA]</scope>
    <source>
        <strain evidence="3">JCM 17021</strain>
    </source>
</reference>
<dbReference type="Proteomes" id="UP001501803">
    <property type="component" value="Unassembled WGS sequence"/>
</dbReference>
<evidence type="ECO:0000259" key="1">
    <source>
        <dbReference type="Pfam" id="PF13577"/>
    </source>
</evidence>
<evidence type="ECO:0000313" key="2">
    <source>
        <dbReference type="EMBL" id="GAA3884451.1"/>
    </source>
</evidence>
<sequence length="160" mass="18334">MELTEIGDRLEIQDIYARYVHAVDKADYDTLDARVFTSDAMFDYSQANGPVFTWTELREADMFGGNGFEHIFHLSSNLVIDFDETGTRASCYSKTFNPWAKTDDDGKALTFQIHGTYYDVVEKTERGWRIAGRRWVEDWVSGWEGGTFRLLATMTEVGSI</sequence>